<evidence type="ECO:0000313" key="1">
    <source>
        <dbReference type="EMBL" id="PIO54973.1"/>
    </source>
</evidence>
<name>A0A2G9TAI2_TELCI</name>
<proteinExistence type="predicted"/>
<evidence type="ECO:0000313" key="2">
    <source>
        <dbReference type="Proteomes" id="UP000230423"/>
    </source>
</evidence>
<feature type="non-terminal residue" evidence="1">
    <location>
        <position position="144"/>
    </location>
</feature>
<sequence length="144" mass="16299">MGLYDNNDTSSQISVFMYAIEKTDNGASRVYFVVPEGDAGRVFVVDHKNHVVASQNLTSGNFLDIRPRFFDSGEYMLYYGKDCYDTSCPKKIPFTAAMGSVRVLHVHDNTMESDYHELVRPNTVSILWVLPQYFVITLGEVLLS</sequence>
<dbReference type="Proteomes" id="UP000230423">
    <property type="component" value="Unassembled WGS sequence"/>
</dbReference>
<dbReference type="OrthoDB" id="205993at2759"/>
<dbReference type="EMBL" id="KZ390299">
    <property type="protein sequence ID" value="PIO54973.1"/>
    <property type="molecule type" value="Genomic_DNA"/>
</dbReference>
<dbReference type="AlphaFoldDB" id="A0A2G9TAI2"/>
<accession>A0A2G9TAI2</accession>
<gene>
    <name evidence="1" type="ORF">TELCIR_23650</name>
</gene>
<keyword evidence="2" id="KW-1185">Reference proteome</keyword>
<organism evidence="1 2">
    <name type="scientific">Teladorsagia circumcincta</name>
    <name type="common">Brown stomach worm</name>
    <name type="synonym">Ostertagia circumcincta</name>
    <dbReference type="NCBI Taxonomy" id="45464"/>
    <lineage>
        <taxon>Eukaryota</taxon>
        <taxon>Metazoa</taxon>
        <taxon>Ecdysozoa</taxon>
        <taxon>Nematoda</taxon>
        <taxon>Chromadorea</taxon>
        <taxon>Rhabditida</taxon>
        <taxon>Rhabditina</taxon>
        <taxon>Rhabditomorpha</taxon>
        <taxon>Strongyloidea</taxon>
        <taxon>Trichostrongylidae</taxon>
        <taxon>Teladorsagia</taxon>
    </lineage>
</organism>
<reference evidence="1 2" key="1">
    <citation type="submission" date="2015-09" db="EMBL/GenBank/DDBJ databases">
        <title>Draft genome of the parasitic nematode Teladorsagia circumcincta isolate WARC Sus (inbred).</title>
        <authorList>
            <person name="Mitreva M."/>
        </authorList>
    </citation>
    <scope>NUCLEOTIDE SEQUENCE [LARGE SCALE GENOMIC DNA]</scope>
    <source>
        <strain evidence="1 2">S</strain>
    </source>
</reference>
<protein>
    <submittedName>
        <fullName evidence="1">Uncharacterized protein</fullName>
    </submittedName>
</protein>